<protein>
    <submittedName>
        <fullName evidence="2">Uncharacterized protein</fullName>
    </submittedName>
</protein>
<organism evidence="3">
    <name type="scientific">Selaginella moellendorffii</name>
    <name type="common">Spikemoss</name>
    <dbReference type="NCBI Taxonomy" id="88036"/>
    <lineage>
        <taxon>Eukaryota</taxon>
        <taxon>Viridiplantae</taxon>
        <taxon>Streptophyta</taxon>
        <taxon>Embryophyta</taxon>
        <taxon>Tracheophyta</taxon>
        <taxon>Lycopodiopsida</taxon>
        <taxon>Selaginellales</taxon>
        <taxon>Selaginellaceae</taxon>
        <taxon>Selaginella</taxon>
    </lineage>
</organism>
<dbReference type="InParanoid" id="D8R9P4"/>
<evidence type="ECO:0000256" key="1">
    <source>
        <dbReference type="SAM" id="Phobius"/>
    </source>
</evidence>
<evidence type="ECO:0000313" key="3">
    <source>
        <dbReference type="Proteomes" id="UP000001514"/>
    </source>
</evidence>
<keyword evidence="1" id="KW-1133">Transmembrane helix</keyword>
<reference evidence="2 3" key="1">
    <citation type="journal article" date="2011" name="Science">
        <title>The Selaginella genome identifies genetic changes associated with the evolution of vascular plants.</title>
        <authorList>
            <person name="Banks J.A."/>
            <person name="Nishiyama T."/>
            <person name="Hasebe M."/>
            <person name="Bowman J.L."/>
            <person name="Gribskov M."/>
            <person name="dePamphilis C."/>
            <person name="Albert V.A."/>
            <person name="Aono N."/>
            <person name="Aoyama T."/>
            <person name="Ambrose B.A."/>
            <person name="Ashton N.W."/>
            <person name="Axtell M.J."/>
            <person name="Barker E."/>
            <person name="Barker M.S."/>
            <person name="Bennetzen J.L."/>
            <person name="Bonawitz N.D."/>
            <person name="Chapple C."/>
            <person name="Cheng C."/>
            <person name="Correa L.G."/>
            <person name="Dacre M."/>
            <person name="DeBarry J."/>
            <person name="Dreyer I."/>
            <person name="Elias M."/>
            <person name="Engstrom E.M."/>
            <person name="Estelle M."/>
            <person name="Feng L."/>
            <person name="Finet C."/>
            <person name="Floyd S.K."/>
            <person name="Frommer W.B."/>
            <person name="Fujita T."/>
            <person name="Gramzow L."/>
            <person name="Gutensohn M."/>
            <person name="Harholt J."/>
            <person name="Hattori M."/>
            <person name="Heyl A."/>
            <person name="Hirai T."/>
            <person name="Hiwatashi Y."/>
            <person name="Ishikawa M."/>
            <person name="Iwata M."/>
            <person name="Karol K.G."/>
            <person name="Koehler B."/>
            <person name="Kolukisaoglu U."/>
            <person name="Kubo M."/>
            <person name="Kurata T."/>
            <person name="Lalonde S."/>
            <person name="Li K."/>
            <person name="Li Y."/>
            <person name="Litt A."/>
            <person name="Lyons E."/>
            <person name="Manning G."/>
            <person name="Maruyama T."/>
            <person name="Michael T.P."/>
            <person name="Mikami K."/>
            <person name="Miyazaki S."/>
            <person name="Morinaga S."/>
            <person name="Murata T."/>
            <person name="Mueller-Roeber B."/>
            <person name="Nelson D.R."/>
            <person name="Obara M."/>
            <person name="Oguri Y."/>
            <person name="Olmstead R.G."/>
            <person name="Onodera N."/>
            <person name="Petersen B.L."/>
            <person name="Pils B."/>
            <person name="Prigge M."/>
            <person name="Rensing S.A."/>
            <person name="Riano-Pachon D.M."/>
            <person name="Roberts A.W."/>
            <person name="Sato Y."/>
            <person name="Scheller H.V."/>
            <person name="Schulz B."/>
            <person name="Schulz C."/>
            <person name="Shakirov E.V."/>
            <person name="Shibagaki N."/>
            <person name="Shinohara N."/>
            <person name="Shippen D.E."/>
            <person name="Soerensen I."/>
            <person name="Sotooka R."/>
            <person name="Sugimoto N."/>
            <person name="Sugita M."/>
            <person name="Sumikawa N."/>
            <person name="Tanurdzic M."/>
            <person name="Theissen G."/>
            <person name="Ulvskov P."/>
            <person name="Wakazuki S."/>
            <person name="Weng J.K."/>
            <person name="Willats W.W."/>
            <person name="Wipf D."/>
            <person name="Wolf P.G."/>
            <person name="Yang L."/>
            <person name="Zimmer A.D."/>
            <person name="Zhu Q."/>
            <person name="Mitros T."/>
            <person name="Hellsten U."/>
            <person name="Loque D."/>
            <person name="Otillar R."/>
            <person name="Salamov A."/>
            <person name="Schmutz J."/>
            <person name="Shapiro H."/>
            <person name="Lindquist E."/>
            <person name="Lucas S."/>
            <person name="Rokhsar D."/>
            <person name="Grigoriev I.V."/>
        </authorList>
    </citation>
    <scope>NUCLEOTIDE SEQUENCE [LARGE SCALE GENOMIC DNA]</scope>
</reference>
<gene>
    <name evidence="2" type="ORF">SELMODRAFT_408704</name>
</gene>
<keyword evidence="1" id="KW-0812">Transmembrane</keyword>
<evidence type="ECO:0000313" key="2">
    <source>
        <dbReference type="EMBL" id="EFJ30933.1"/>
    </source>
</evidence>
<name>D8R9P4_SELML</name>
<feature type="transmembrane region" description="Helical" evidence="1">
    <location>
        <begin position="568"/>
        <end position="590"/>
    </location>
</feature>
<dbReference type="Proteomes" id="UP000001514">
    <property type="component" value="Unassembled WGS sequence"/>
</dbReference>
<dbReference type="KEGG" id="smo:SELMODRAFT_408704"/>
<keyword evidence="3" id="KW-1185">Reference proteome</keyword>
<dbReference type="Gramene" id="EFJ30933">
    <property type="protein sequence ID" value="EFJ30933"/>
    <property type="gene ID" value="SELMODRAFT_408704"/>
</dbReference>
<keyword evidence="1" id="KW-0472">Membrane</keyword>
<accession>D8R9P4</accession>
<sequence length="963" mass="107464">MVVVAIQSSRCCLSWPGKSSSPPQSSLACPYPCSKHEKVRITSALTMRLHCTIRHGFTRKPGRKAKVLETNPLLPVPVTNPACLKWMLTVCKSKMNAATHLKQDRFASMGRDETSFGSKTIVIVWTDHLVPNSDRYNLLRRSLRSSSWCLSAREHCILRVWSGVIENAAIDLAAQSGEKHIVLLFILCLLTTVHMSMDIDKRFKLAFIFDKQGCHTPQSEHSSFFQMQRSNQESAVFWVLRKTPAIQAKVCNPFPRKVRLRKLSTCQSSTMAEFGLPKTFIQAGTYILWNYEVQRYKLSEFLLLIPMTTAFASSPLQLRPEGIERLPAGAFVVWNQGPPFRTFTELVLIHITYRWAGSQFTLGEGIALQSARESKAPGMDWGDLCKTITMLRRSAWLSREAALGDITAVCPFKLFRTMQHEGVRPDKVTFLLDVCNRSSLSPLGFLQRRCSKYLPGTGTKMLTLRPGGRDEPGRRQDRRLFDSCASLCEQGVRAHEARNSPLSGTLRGRMAASTGCRRRIYQRTEMASLEDAKLVPSSCETFKPFSTFKPFLLIYIVREARERSAMRVIHIVVFVAVLSFVPLIFTGMWMGTDSDDEAEESWHNFVFLPRAPNAKEKKFRDPQSLINRLYKPTALAPPSQDLQSAAGAASTAAVAASSITAAANSTVQRKFLGIAIHNEKIKKDQLNQGVLKNLVCFNMLLDASTSFQQDLHATATTEECTGVLLELEKLINSTLPPPFMHKLPSHDLAQLLQNTMQQVKSILCVETTKVLWTAAISPQPIKAVPGHGLARSLQNALAGLTPGTPILGRNVLTLPGNCLLTGCGSPVNLIQPLATVKSSQVLYENVADNCQFLALANLHSFSFKPEDSAKLKSFWNIGLSREFFKPVARPEIHLSHVIASLEIRKLLYQSAPVLRLKVLMCFPGELKARSMRRIIEVSNRMCFLQMECNPYDLGSSRVGRAGH</sequence>
<dbReference type="HOGENOM" id="CLU_307265_0_0_1"/>
<proteinExistence type="predicted"/>
<dbReference type="EMBL" id="GL377574">
    <property type="protein sequence ID" value="EFJ30933.1"/>
    <property type="molecule type" value="Genomic_DNA"/>
</dbReference>
<dbReference type="AlphaFoldDB" id="D8R9P4"/>